<evidence type="ECO:0000313" key="4">
    <source>
        <dbReference type="EMBL" id="MXP33592.1"/>
    </source>
</evidence>
<keyword evidence="5" id="KW-1185">Reference proteome</keyword>
<sequence>MDEQEEAVVPEATAVADTFEDADGILTRLHPNHEKAMRVEALILAAGVLAGALVLDALSPLWPGVIFGPILLIAILLVWRMPHRRFFARGYAMSDDRLRVVRGILFRSDTVVPFGRVQHIDVDRGPLERYFDLATLTLHTAGSHNASVNLPGLQHDTALAMREEIRAHIKREAL</sequence>
<dbReference type="Proteomes" id="UP000446786">
    <property type="component" value="Unassembled WGS sequence"/>
</dbReference>
<dbReference type="PANTHER" id="PTHR34473:SF3">
    <property type="entry name" value="TRANSMEMBRANE PROTEIN-RELATED"/>
    <property type="match status" value="1"/>
</dbReference>
<keyword evidence="1" id="KW-0812">Transmembrane</keyword>
<evidence type="ECO:0000259" key="2">
    <source>
        <dbReference type="Pfam" id="PF03703"/>
    </source>
</evidence>
<dbReference type="EMBL" id="WTYE01000001">
    <property type="protein sequence ID" value="MXP33592.1"/>
    <property type="molecule type" value="Genomic_DNA"/>
</dbReference>
<organism evidence="4 5">
    <name type="scientific">Parerythrobacter jejuensis</name>
    <dbReference type="NCBI Taxonomy" id="795812"/>
    <lineage>
        <taxon>Bacteria</taxon>
        <taxon>Pseudomonadati</taxon>
        <taxon>Pseudomonadota</taxon>
        <taxon>Alphaproteobacteria</taxon>
        <taxon>Sphingomonadales</taxon>
        <taxon>Erythrobacteraceae</taxon>
        <taxon>Parerythrobacter</taxon>
    </lineage>
</organism>
<evidence type="ECO:0000313" key="5">
    <source>
        <dbReference type="Proteomes" id="UP000446786"/>
    </source>
</evidence>
<dbReference type="EMBL" id="WTYE01000001">
    <property type="protein sequence ID" value="MXP30832.1"/>
    <property type="molecule type" value="Genomic_DNA"/>
</dbReference>
<dbReference type="RefSeq" id="WP_160778339.1">
    <property type="nucleotide sequence ID" value="NZ_BAAAZF010000001.1"/>
</dbReference>
<dbReference type="InterPro" id="IPR005182">
    <property type="entry name" value="YdbS-like_PH"/>
</dbReference>
<evidence type="ECO:0000313" key="3">
    <source>
        <dbReference type="EMBL" id="MXP30832.1"/>
    </source>
</evidence>
<proteinExistence type="predicted"/>
<protein>
    <submittedName>
        <fullName evidence="4">PH domain-containing protein</fullName>
    </submittedName>
</protein>
<dbReference type="OrthoDB" id="1750577at2"/>
<evidence type="ECO:0000256" key="1">
    <source>
        <dbReference type="SAM" id="Phobius"/>
    </source>
</evidence>
<feature type="transmembrane region" description="Helical" evidence="1">
    <location>
        <begin position="36"/>
        <end position="55"/>
    </location>
</feature>
<dbReference type="Pfam" id="PF03703">
    <property type="entry name" value="bPH_2"/>
    <property type="match status" value="1"/>
</dbReference>
<keyword evidence="1" id="KW-0472">Membrane</keyword>
<keyword evidence="1" id="KW-1133">Transmembrane helix</keyword>
<feature type="domain" description="YdbS-like PH" evidence="2">
    <location>
        <begin position="88"/>
        <end position="165"/>
    </location>
</feature>
<gene>
    <name evidence="3" type="ORF">GRI94_03230</name>
    <name evidence="4" type="ORF">GRI94_17320</name>
</gene>
<dbReference type="AlphaFoldDB" id="A0A845ART7"/>
<dbReference type="PANTHER" id="PTHR34473">
    <property type="entry name" value="UPF0699 TRANSMEMBRANE PROTEIN YDBS"/>
    <property type="match status" value="1"/>
</dbReference>
<name>A0A845ART7_9SPHN</name>
<feature type="transmembrane region" description="Helical" evidence="1">
    <location>
        <begin position="61"/>
        <end position="79"/>
    </location>
</feature>
<comment type="caution">
    <text evidence="4">The sequence shown here is derived from an EMBL/GenBank/DDBJ whole genome shotgun (WGS) entry which is preliminary data.</text>
</comment>
<accession>A0A845ART7</accession>
<reference evidence="4 5" key="1">
    <citation type="submission" date="2019-12" db="EMBL/GenBank/DDBJ databases">
        <title>Genomic-based taxomic classification of the family Erythrobacteraceae.</title>
        <authorList>
            <person name="Xu L."/>
        </authorList>
    </citation>
    <scope>NUCLEOTIDE SEQUENCE [LARGE SCALE GENOMIC DNA]</scope>
    <source>
        <strain evidence="4 5">JCM 16677</strain>
    </source>
</reference>